<reference evidence="2" key="2">
    <citation type="submission" date="2025-09" db="UniProtKB">
        <authorList>
            <consortium name="Ensembl"/>
        </authorList>
    </citation>
    <scope>IDENTIFICATION</scope>
</reference>
<dbReference type="OMA" id="DKPAVQN"/>
<evidence type="ECO:0000256" key="1">
    <source>
        <dbReference type="SAM" id="MobiDB-lite"/>
    </source>
</evidence>
<keyword evidence="3" id="KW-1185">Reference proteome</keyword>
<dbReference type="AlphaFoldDB" id="A0A2K6AA32"/>
<dbReference type="GeneTree" id="ENSGT00910000148025"/>
<name>A0A2K6AA32_MANLE</name>
<proteinExistence type="predicted"/>
<protein>
    <submittedName>
        <fullName evidence="2">Uncharacterized protein</fullName>
    </submittedName>
</protein>
<evidence type="ECO:0000313" key="2">
    <source>
        <dbReference type="Ensembl" id="ENSMLEP00000036873.1"/>
    </source>
</evidence>
<dbReference type="Proteomes" id="UP000233140">
    <property type="component" value="Unassembled WGS sequence"/>
</dbReference>
<sequence length="165" mass="17742">MVLKEGGAGHSQLTQSSLRLPGEKELAGGTPFTPPTVEVAQHTELAPPAWGEGACWRGVGGYLDKPAVQNASCLLQGAGLHASLPRNRVQTGGKAGSFIILFYYFSMKKGVEPKQLASYLDSGLVDILLGYFIMKSICFLIIRMCSLLKMCNIEKGRKDKSGIIP</sequence>
<feature type="region of interest" description="Disordered" evidence="1">
    <location>
        <begin position="1"/>
        <end position="27"/>
    </location>
</feature>
<organism evidence="2 3">
    <name type="scientific">Mandrillus leucophaeus</name>
    <name type="common">Drill</name>
    <name type="synonym">Papio leucophaeus</name>
    <dbReference type="NCBI Taxonomy" id="9568"/>
    <lineage>
        <taxon>Eukaryota</taxon>
        <taxon>Metazoa</taxon>
        <taxon>Chordata</taxon>
        <taxon>Craniata</taxon>
        <taxon>Vertebrata</taxon>
        <taxon>Euteleostomi</taxon>
        <taxon>Mammalia</taxon>
        <taxon>Eutheria</taxon>
        <taxon>Euarchontoglires</taxon>
        <taxon>Primates</taxon>
        <taxon>Haplorrhini</taxon>
        <taxon>Catarrhini</taxon>
        <taxon>Cercopithecidae</taxon>
        <taxon>Cercopithecinae</taxon>
        <taxon>Mandrillus</taxon>
    </lineage>
</organism>
<evidence type="ECO:0000313" key="3">
    <source>
        <dbReference type="Proteomes" id="UP000233140"/>
    </source>
</evidence>
<accession>A0A2K6AA32</accession>
<dbReference type="Ensembl" id="ENSMLET00000060478.1">
    <property type="protein sequence ID" value="ENSMLEP00000036873.1"/>
    <property type="gene ID" value="ENSMLEG00000042538.1"/>
</dbReference>
<reference evidence="2" key="1">
    <citation type="submission" date="2025-08" db="UniProtKB">
        <authorList>
            <consortium name="Ensembl"/>
        </authorList>
    </citation>
    <scope>IDENTIFICATION</scope>
</reference>